<proteinExistence type="predicted"/>
<sequence length="43" mass="5094">MKRVVAKYLSIILMAIGSFFLFTNSFFYYRPETPTELLKNKNT</sequence>
<keyword evidence="1" id="KW-0812">Transmembrane</keyword>
<evidence type="ECO:0000313" key="3">
    <source>
        <dbReference type="Proteomes" id="UP001597541"/>
    </source>
</evidence>
<dbReference type="RefSeq" id="WP_377603319.1">
    <property type="nucleotide sequence ID" value="NZ_JBHUME010000008.1"/>
</dbReference>
<feature type="transmembrane region" description="Helical" evidence="1">
    <location>
        <begin position="7"/>
        <end position="29"/>
    </location>
</feature>
<dbReference type="NCBIfam" id="TIGR04223">
    <property type="entry name" value="quorum_AgrD"/>
    <property type="match status" value="1"/>
</dbReference>
<dbReference type="Proteomes" id="UP001597541">
    <property type="component" value="Unassembled WGS sequence"/>
</dbReference>
<keyword evidence="1" id="KW-0472">Membrane</keyword>
<protein>
    <submittedName>
        <fullName evidence="2">Cyclic lactone autoinducer peptide</fullName>
    </submittedName>
</protein>
<organism evidence="2 3">
    <name type="scientific">Paenibacillus gansuensis</name>
    <dbReference type="NCBI Taxonomy" id="306542"/>
    <lineage>
        <taxon>Bacteria</taxon>
        <taxon>Bacillati</taxon>
        <taxon>Bacillota</taxon>
        <taxon>Bacilli</taxon>
        <taxon>Bacillales</taxon>
        <taxon>Paenibacillaceae</taxon>
        <taxon>Paenibacillus</taxon>
    </lineage>
</organism>
<keyword evidence="3" id="KW-1185">Reference proteome</keyword>
<dbReference type="InterPro" id="IPR009229">
    <property type="entry name" value="AgrD"/>
</dbReference>
<reference evidence="3" key="1">
    <citation type="journal article" date="2019" name="Int. J. Syst. Evol. Microbiol.">
        <title>The Global Catalogue of Microorganisms (GCM) 10K type strain sequencing project: providing services to taxonomists for standard genome sequencing and annotation.</title>
        <authorList>
            <consortium name="The Broad Institute Genomics Platform"/>
            <consortium name="The Broad Institute Genome Sequencing Center for Infectious Disease"/>
            <person name="Wu L."/>
            <person name="Ma J."/>
        </authorList>
    </citation>
    <scope>NUCLEOTIDE SEQUENCE [LARGE SCALE GENOMIC DNA]</scope>
    <source>
        <strain evidence="3">KCTC 3950</strain>
    </source>
</reference>
<comment type="caution">
    <text evidence="2">The sequence shown here is derived from an EMBL/GenBank/DDBJ whole genome shotgun (WGS) entry which is preliminary data.</text>
</comment>
<dbReference type="EMBL" id="JBHUME010000008">
    <property type="protein sequence ID" value="MFD2613321.1"/>
    <property type="molecule type" value="Genomic_DNA"/>
</dbReference>
<keyword evidence="1" id="KW-1133">Transmembrane helix</keyword>
<evidence type="ECO:0000256" key="1">
    <source>
        <dbReference type="SAM" id="Phobius"/>
    </source>
</evidence>
<evidence type="ECO:0000313" key="2">
    <source>
        <dbReference type="EMBL" id="MFD2613321.1"/>
    </source>
</evidence>
<gene>
    <name evidence="2" type="ORF">ACFSUF_12895</name>
</gene>
<name>A0ABW5PEI2_9BACL</name>
<accession>A0ABW5PEI2</accession>